<feature type="compositionally biased region" description="Basic and acidic residues" evidence="9">
    <location>
        <begin position="1046"/>
        <end position="1055"/>
    </location>
</feature>
<feature type="compositionally biased region" description="Polar residues" evidence="9">
    <location>
        <begin position="695"/>
        <end position="705"/>
    </location>
</feature>
<feature type="region of interest" description="Disordered" evidence="9">
    <location>
        <begin position="402"/>
        <end position="438"/>
    </location>
</feature>
<dbReference type="PROSITE" id="PS00108">
    <property type="entry name" value="PROTEIN_KINASE_ST"/>
    <property type="match status" value="1"/>
</dbReference>
<feature type="region of interest" description="Disordered" evidence="9">
    <location>
        <begin position="854"/>
        <end position="918"/>
    </location>
</feature>
<keyword evidence="12" id="KW-1185">Reference proteome</keyword>
<feature type="compositionally biased region" description="Polar residues" evidence="9">
    <location>
        <begin position="1096"/>
        <end position="1123"/>
    </location>
</feature>
<feature type="compositionally biased region" description="Gly residues" evidence="9">
    <location>
        <begin position="747"/>
        <end position="760"/>
    </location>
</feature>
<reference evidence="11 12" key="1">
    <citation type="journal article" date="2024" name="IMA Fungus">
        <title>IMA Genome - F19 : A genome assembly and annotation guide to empower mycologists, including annotated draft genome sequences of Ceratocystis pirilliformis, Diaporthe australafricana, Fusarium ophioides, Paecilomyces lecythidis, and Sporothrix stenoceras.</title>
        <authorList>
            <person name="Aylward J."/>
            <person name="Wilson A.M."/>
            <person name="Visagie C.M."/>
            <person name="Spraker J."/>
            <person name="Barnes I."/>
            <person name="Buitendag C."/>
            <person name="Ceriani C."/>
            <person name="Del Mar Angel L."/>
            <person name="du Plessis D."/>
            <person name="Fuchs T."/>
            <person name="Gasser K."/>
            <person name="Kramer D."/>
            <person name="Li W."/>
            <person name="Munsamy K."/>
            <person name="Piso A."/>
            <person name="Price J.L."/>
            <person name="Sonnekus B."/>
            <person name="Thomas C."/>
            <person name="van der Nest A."/>
            <person name="van Dijk A."/>
            <person name="van Heerden A."/>
            <person name="van Vuuren N."/>
            <person name="Yilmaz N."/>
            <person name="Duong T.A."/>
            <person name="van der Merwe N.A."/>
            <person name="Wingfield M.J."/>
            <person name="Wingfield B.D."/>
        </authorList>
    </citation>
    <scope>NUCLEOTIDE SEQUENCE [LARGE SCALE GENOMIC DNA]</scope>
    <source>
        <strain evidence="11 12">CMW 5346</strain>
    </source>
</reference>
<feature type="compositionally biased region" description="Polar residues" evidence="9">
    <location>
        <begin position="541"/>
        <end position="557"/>
    </location>
</feature>
<dbReference type="GO" id="GO:0004674">
    <property type="term" value="F:protein serine/threonine kinase activity"/>
    <property type="evidence" value="ECO:0007669"/>
    <property type="project" value="UniProtKB-KW"/>
</dbReference>
<evidence type="ECO:0000256" key="2">
    <source>
        <dbReference type="ARBA" id="ARBA00022527"/>
    </source>
</evidence>
<evidence type="ECO:0000256" key="5">
    <source>
        <dbReference type="ARBA" id="ARBA00022777"/>
    </source>
</evidence>
<keyword evidence="6" id="KW-0067">ATP-binding</keyword>
<feature type="compositionally biased region" description="Acidic residues" evidence="9">
    <location>
        <begin position="904"/>
        <end position="917"/>
    </location>
</feature>
<comment type="catalytic activity">
    <reaction evidence="8">
        <text>L-seryl-[protein] + ATP = O-phospho-L-seryl-[protein] + ADP + H(+)</text>
        <dbReference type="Rhea" id="RHEA:17989"/>
        <dbReference type="Rhea" id="RHEA-COMP:9863"/>
        <dbReference type="Rhea" id="RHEA-COMP:11604"/>
        <dbReference type="ChEBI" id="CHEBI:15378"/>
        <dbReference type="ChEBI" id="CHEBI:29999"/>
        <dbReference type="ChEBI" id="CHEBI:30616"/>
        <dbReference type="ChEBI" id="CHEBI:83421"/>
        <dbReference type="ChEBI" id="CHEBI:456216"/>
        <dbReference type="EC" id="2.7.11.1"/>
    </reaction>
</comment>
<dbReference type="PANTHER" id="PTHR22967:SF57">
    <property type="entry name" value="AUXILIN, ISOFORM A-RELATED"/>
    <property type="match status" value="1"/>
</dbReference>
<evidence type="ECO:0000313" key="11">
    <source>
        <dbReference type="EMBL" id="KAL1888734.1"/>
    </source>
</evidence>
<organism evidence="11 12">
    <name type="scientific">Sporothrix stenoceras</name>
    <dbReference type="NCBI Taxonomy" id="5173"/>
    <lineage>
        <taxon>Eukaryota</taxon>
        <taxon>Fungi</taxon>
        <taxon>Dikarya</taxon>
        <taxon>Ascomycota</taxon>
        <taxon>Pezizomycotina</taxon>
        <taxon>Sordariomycetes</taxon>
        <taxon>Sordariomycetidae</taxon>
        <taxon>Ophiostomatales</taxon>
        <taxon>Ophiostomataceae</taxon>
        <taxon>Sporothrix</taxon>
    </lineage>
</organism>
<keyword evidence="5 11" id="KW-0418">Kinase</keyword>
<evidence type="ECO:0000256" key="8">
    <source>
        <dbReference type="ARBA" id="ARBA00048679"/>
    </source>
</evidence>
<evidence type="ECO:0000256" key="6">
    <source>
        <dbReference type="ARBA" id="ARBA00022840"/>
    </source>
</evidence>
<gene>
    <name evidence="11" type="primary">AKL1</name>
    <name evidence="11" type="ORF">Sste5346_009360</name>
</gene>
<feature type="compositionally biased region" description="Low complexity" evidence="9">
    <location>
        <begin position="405"/>
        <end position="423"/>
    </location>
</feature>
<dbReference type="Gene3D" id="1.10.510.10">
    <property type="entry name" value="Transferase(Phosphotransferase) domain 1"/>
    <property type="match status" value="1"/>
</dbReference>
<feature type="compositionally biased region" description="Polar residues" evidence="9">
    <location>
        <begin position="1001"/>
        <end position="1011"/>
    </location>
</feature>
<keyword evidence="2 11" id="KW-0723">Serine/threonine-protein kinase</keyword>
<dbReference type="EMBL" id="JAWCUI010000086">
    <property type="protein sequence ID" value="KAL1888734.1"/>
    <property type="molecule type" value="Genomic_DNA"/>
</dbReference>
<dbReference type="PROSITE" id="PS50011">
    <property type="entry name" value="PROTEIN_KINASE_DOM"/>
    <property type="match status" value="1"/>
</dbReference>
<dbReference type="Pfam" id="PF00069">
    <property type="entry name" value="Pkinase"/>
    <property type="match status" value="1"/>
</dbReference>
<protein>
    <recommendedName>
        <fullName evidence="1">non-specific serine/threonine protein kinase</fullName>
        <ecNumber evidence="1">2.7.11.1</ecNumber>
    </recommendedName>
</protein>
<feature type="region of interest" description="Disordered" evidence="9">
    <location>
        <begin position="1001"/>
        <end position="1151"/>
    </location>
</feature>
<evidence type="ECO:0000256" key="4">
    <source>
        <dbReference type="ARBA" id="ARBA00022741"/>
    </source>
</evidence>
<feature type="region of interest" description="Disordered" evidence="9">
    <location>
        <begin position="950"/>
        <end position="975"/>
    </location>
</feature>
<dbReference type="CDD" id="cd14037">
    <property type="entry name" value="STKc_NAK_like"/>
    <property type="match status" value="1"/>
</dbReference>
<dbReference type="SUPFAM" id="SSF56112">
    <property type="entry name" value="Protein kinase-like (PK-like)"/>
    <property type="match status" value="1"/>
</dbReference>
<dbReference type="InterPro" id="IPR000719">
    <property type="entry name" value="Prot_kinase_dom"/>
</dbReference>
<keyword evidence="3 11" id="KW-0808">Transferase</keyword>
<feature type="compositionally biased region" description="Polar residues" evidence="9">
    <location>
        <begin position="828"/>
        <end position="840"/>
    </location>
</feature>
<dbReference type="SMART" id="SM00220">
    <property type="entry name" value="S_TKc"/>
    <property type="match status" value="1"/>
</dbReference>
<sequence length="1190" mass="127887">MASHGQAMPASRPGQHRPQVPPPQYHMQQQQQQVPVLPQSSAPQGTFVPGTKIQVGSHRVVIQKYLSEGGFAHVYLVKMPTPIDGTDLAVLKRVAVPDKDALRSMRTEVETMKRLKGHRAIVTYFDSHASELRGGGYEVFLLMEYCDGGGLMDFMNTRLQHRLTEPEILSIFSDVAEGVACMHYLKPPLLHRDLKVENVLISKGGSGKSGGSSHRRRFKLCDFGSAAPPKAAPVSVVECRLMDEDVQKHTTLQYRSPEMIDVYRRQPIDEKSDIWALGVLLYKLCYYTTPFEDQSSQLAILNASYRFPSHPVFSDRLKALIASMLKENQDDRPNIYQVLKEACVMQGIDIPVKDIYSGRSQSEPRGGNAAPVADKPAAVVGAVFAPSAKPQQAIPDIIPMRRGRPTATASSQAAAAPSSQQAPAPKPSPSPMRVTKGDPFAALDSKAATSSADELSGRFPTLDQFSILHDQGARFSFDDSAAAAGVSSVPASPEAQKSKDLNQRVAERLADDAFVSLPQTKATPQAAAAAATAAVAAGKVSPTTGISKSVSEPSRPTNRLPGRLDASPERHSKPTAPVPQRASEMSRASAIISSTPELQAISAQREQKPKMVSTGTMTSPSPTPPPPSSSADLPNRPSQYQVFRFPPSDHQNRSSSLPRKQYQDSSSGGPAEYGQTPSPQLRTQAQTAHIRHPSSSRPSLESQRPNLDALEPVASSIPSLPPRPRATSTYLESNMDYLREREVSGGSASGGAGNTPGGISGRPMLSPGQPSPPKYGNSDFRAPSASPRPDLNNTNSWGDEAPIESNVDYLRSMEEQPDNKRDRKPSSGKRSSMTALTGTKNILAGRFGDAFKRFETSTGGSKDNSAVAPGPSRTPSPLKQLERTNSSYGAGGSSSNERYHDDPYQDDLPLEVTDDMPPEMRREIERRRLSMEEKRVAAAAAEYRQRIGRADTGSTTISRTTTSSSGAPAPMPLPKNIPKSIGGVSRAVSIQNRVQNLLSEAQSTAPVTRTASGYGHFTDDGSNASGGGGGVSGSSARSTPVNARGSFDERPEVRRKPVLVGRTSMPVSERGGAPPPKPSAKPKPLHLNKPLPLIGKNNNEGSGRPGSPNSAYPPSRPINSSRAQPPPSKSGVSSSQTALMAEDLPGQPVLEGMSVQDRDDYIRDFTRRFPSLTTIEMVERDLSAEDAHRR</sequence>
<feature type="compositionally biased region" description="Basic and acidic residues" evidence="9">
    <location>
        <begin position="811"/>
        <end position="825"/>
    </location>
</feature>
<feature type="compositionally biased region" description="Low complexity" evidence="9">
    <location>
        <begin position="952"/>
        <end position="965"/>
    </location>
</feature>
<evidence type="ECO:0000256" key="9">
    <source>
        <dbReference type="SAM" id="MobiDB-lite"/>
    </source>
</evidence>
<feature type="region of interest" description="Disordered" evidence="9">
    <location>
        <begin position="540"/>
        <end position="589"/>
    </location>
</feature>
<evidence type="ECO:0000256" key="7">
    <source>
        <dbReference type="ARBA" id="ARBA00047899"/>
    </source>
</evidence>
<proteinExistence type="predicted"/>
<evidence type="ECO:0000313" key="12">
    <source>
        <dbReference type="Proteomes" id="UP001583186"/>
    </source>
</evidence>
<evidence type="ECO:0000256" key="3">
    <source>
        <dbReference type="ARBA" id="ARBA00022679"/>
    </source>
</evidence>
<feature type="compositionally biased region" description="Low complexity" evidence="9">
    <location>
        <begin position="25"/>
        <end position="44"/>
    </location>
</feature>
<comment type="caution">
    <text evidence="11">The sequence shown here is derived from an EMBL/GenBank/DDBJ whole genome shotgun (WGS) entry which is preliminary data.</text>
</comment>
<feature type="compositionally biased region" description="Polar residues" evidence="9">
    <location>
        <begin position="653"/>
        <end position="668"/>
    </location>
</feature>
<name>A0ABR3YKP7_9PEZI</name>
<dbReference type="InterPro" id="IPR011009">
    <property type="entry name" value="Kinase-like_dom_sf"/>
</dbReference>
<comment type="catalytic activity">
    <reaction evidence="7">
        <text>L-threonyl-[protein] + ATP = O-phospho-L-threonyl-[protein] + ADP + H(+)</text>
        <dbReference type="Rhea" id="RHEA:46608"/>
        <dbReference type="Rhea" id="RHEA-COMP:11060"/>
        <dbReference type="Rhea" id="RHEA-COMP:11605"/>
        <dbReference type="ChEBI" id="CHEBI:15378"/>
        <dbReference type="ChEBI" id="CHEBI:30013"/>
        <dbReference type="ChEBI" id="CHEBI:30616"/>
        <dbReference type="ChEBI" id="CHEBI:61977"/>
        <dbReference type="ChEBI" id="CHEBI:456216"/>
        <dbReference type="EC" id="2.7.11.1"/>
    </reaction>
</comment>
<evidence type="ECO:0000259" key="10">
    <source>
        <dbReference type="PROSITE" id="PS50011"/>
    </source>
</evidence>
<feature type="region of interest" description="Disordered" evidence="9">
    <location>
        <begin position="1"/>
        <end position="50"/>
    </location>
</feature>
<keyword evidence="4" id="KW-0547">Nucleotide-binding</keyword>
<dbReference type="PANTHER" id="PTHR22967">
    <property type="entry name" value="SERINE/THREONINE PROTEIN KINASE"/>
    <property type="match status" value="1"/>
</dbReference>
<feature type="region of interest" description="Disordered" evidence="9">
    <location>
        <begin position="602"/>
        <end position="840"/>
    </location>
</feature>
<feature type="compositionally biased region" description="Polar residues" evidence="9">
    <location>
        <begin position="675"/>
        <end position="688"/>
    </location>
</feature>
<dbReference type="EC" id="2.7.11.1" evidence="1"/>
<feature type="domain" description="Protein kinase" evidence="10">
    <location>
        <begin position="60"/>
        <end position="344"/>
    </location>
</feature>
<dbReference type="InterPro" id="IPR008271">
    <property type="entry name" value="Ser/Thr_kinase_AS"/>
</dbReference>
<evidence type="ECO:0000256" key="1">
    <source>
        <dbReference type="ARBA" id="ARBA00012513"/>
    </source>
</evidence>
<accession>A0ABR3YKP7</accession>
<dbReference type="Proteomes" id="UP001583186">
    <property type="component" value="Unassembled WGS sequence"/>
</dbReference>